<dbReference type="EMBL" id="KQ964245">
    <property type="protein sequence ID" value="KXJ96934.1"/>
    <property type="molecule type" value="Genomic_DNA"/>
</dbReference>
<gene>
    <name evidence="2" type="ORF">Micbo1qcDRAFT_170691</name>
</gene>
<evidence type="ECO:0000313" key="2">
    <source>
        <dbReference type="EMBL" id="KXJ96934.1"/>
    </source>
</evidence>
<proteinExistence type="predicted"/>
<organism evidence="2 3">
    <name type="scientific">Microdochium bolleyi</name>
    <dbReference type="NCBI Taxonomy" id="196109"/>
    <lineage>
        <taxon>Eukaryota</taxon>
        <taxon>Fungi</taxon>
        <taxon>Dikarya</taxon>
        <taxon>Ascomycota</taxon>
        <taxon>Pezizomycotina</taxon>
        <taxon>Sordariomycetes</taxon>
        <taxon>Xylariomycetidae</taxon>
        <taxon>Xylariales</taxon>
        <taxon>Microdochiaceae</taxon>
        <taxon>Microdochium</taxon>
    </lineage>
</organism>
<feature type="compositionally biased region" description="Polar residues" evidence="1">
    <location>
        <begin position="176"/>
        <end position="205"/>
    </location>
</feature>
<evidence type="ECO:0000313" key="3">
    <source>
        <dbReference type="Proteomes" id="UP000070501"/>
    </source>
</evidence>
<accession>A0A136JIF6</accession>
<feature type="compositionally biased region" description="Basic and acidic residues" evidence="1">
    <location>
        <begin position="206"/>
        <end position="220"/>
    </location>
</feature>
<protein>
    <submittedName>
        <fullName evidence="2">Uncharacterized protein</fullName>
    </submittedName>
</protein>
<dbReference type="AlphaFoldDB" id="A0A136JIF6"/>
<reference evidence="3" key="1">
    <citation type="submission" date="2016-02" db="EMBL/GenBank/DDBJ databases">
        <title>Draft genome sequence of Microdochium bolleyi, a fungal endophyte of beachgrass.</title>
        <authorList>
            <consortium name="DOE Joint Genome Institute"/>
            <person name="David A.S."/>
            <person name="May G."/>
            <person name="Haridas S."/>
            <person name="Lim J."/>
            <person name="Wang M."/>
            <person name="Labutti K."/>
            <person name="Lipzen A."/>
            <person name="Barry K."/>
            <person name="Grigoriev I.V."/>
        </authorList>
    </citation>
    <scope>NUCLEOTIDE SEQUENCE [LARGE SCALE GENOMIC DNA]</scope>
    <source>
        <strain evidence="3">J235TASD1</strain>
    </source>
</reference>
<dbReference type="InParanoid" id="A0A136JIF6"/>
<name>A0A136JIF6_9PEZI</name>
<feature type="region of interest" description="Disordered" evidence="1">
    <location>
        <begin position="176"/>
        <end position="220"/>
    </location>
</feature>
<keyword evidence="3" id="KW-1185">Reference proteome</keyword>
<feature type="region of interest" description="Disordered" evidence="1">
    <location>
        <begin position="149"/>
        <end position="168"/>
    </location>
</feature>
<evidence type="ECO:0000256" key="1">
    <source>
        <dbReference type="SAM" id="MobiDB-lite"/>
    </source>
</evidence>
<sequence>MRGTAPSASTPHENELAVKRYEVANPSRGRADGDYGVHLSKALPRTRTTICILPPTFCVVFETRMFTLRHEKRLSRVSFTSASSDNCSHWMPAQSMKPDDGDRISGPPPAAWGFTGSRSCPLLYSARTLIDHDKQQDDRFACPVNVDRLKRQQKHSEPHDPKYQGPRREVTVEWSNYQDSGLRQPSGENTADLASSRTRLATRQNTDNHKTTAHEFATKD</sequence>
<dbReference type="Proteomes" id="UP000070501">
    <property type="component" value="Unassembled WGS sequence"/>
</dbReference>